<accession>A0A485M3J7</accession>
<dbReference type="EMBL" id="CAADRM010000132">
    <property type="protein sequence ID" value="VFU17327.1"/>
    <property type="molecule type" value="Genomic_DNA"/>
</dbReference>
<organism evidence="2">
    <name type="scientific">anaerobic digester metagenome</name>
    <dbReference type="NCBI Taxonomy" id="1263854"/>
    <lineage>
        <taxon>unclassified sequences</taxon>
        <taxon>metagenomes</taxon>
        <taxon>ecological metagenomes</taxon>
    </lineage>
</organism>
<keyword evidence="2" id="KW-0282">Flagellum</keyword>
<dbReference type="InterPro" id="IPR017585">
    <property type="entry name" value="SAF_FlgA"/>
</dbReference>
<keyword evidence="2" id="KW-0966">Cell projection</keyword>
<dbReference type="CDD" id="cd11614">
    <property type="entry name" value="SAF_CpaB_FlgA_like"/>
    <property type="match status" value="1"/>
</dbReference>
<dbReference type="Pfam" id="PF13144">
    <property type="entry name" value="ChapFlgA"/>
    <property type="match status" value="1"/>
</dbReference>
<sequence>MKLLVLLSVFITLTFSTAEAMGESRVILLQKAFVSGEHIFLKDIATIEGTDRAALSGIPIMKTPAGSLGVTLTSEFVAGKIGEHYRKPVIMEGSPSVQVCEKFVAISAKELADLYRNAVLKNSPWKKAGEVVIEDVKVPVGFRVPEKYRHAVQAKFSPREDFLGLTPATLTAGLGASAVSCRVSGKVRVMALVPVARTNLTRGAVIGEADLEMKRLDISTYPPLVWDKKECAGMRLKGSLHAGSPLLRSNIEQPPLISRGDPVFIEARRDGLVVRDLGVALKDGFLEEQIPVKNTSSGKKVFGTVIAASRIEVMF</sequence>
<reference evidence="2" key="1">
    <citation type="submission" date="2019-03" db="EMBL/GenBank/DDBJ databases">
        <authorList>
            <person name="Hao L."/>
        </authorList>
    </citation>
    <scope>NUCLEOTIDE SEQUENCE</scope>
</reference>
<dbReference type="PANTHER" id="PTHR36307:SF1">
    <property type="entry name" value="FLAGELLA BASAL BODY P-RING FORMATION PROTEIN FLGA"/>
    <property type="match status" value="1"/>
</dbReference>
<gene>
    <name evidence="2" type="ORF">SCFA_660012</name>
</gene>
<evidence type="ECO:0000259" key="1">
    <source>
        <dbReference type="Pfam" id="PF13144"/>
    </source>
</evidence>
<dbReference type="Gene3D" id="2.30.30.760">
    <property type="match status" value="1"/>
</dbReference>
<feature type="domain" description="Flagella basal body P-ring formation protein FlgA SAF" evidence="1">
    <location>
        <begin position="193"/>
        <end position="313"/>
    </location>
</feature>
<dbReference type="GO" id="GO:0044780">
    <property type="term" value="P:bacterial-type flagellum assembly"/>
    <property type="evidence" value="ECO:0007669"/>
    <property type="project" value="InterPro"/>
</dbReference>
<dbReference type="Gene3D" id="3.90.1210.10">
    <property type="entry name" value="Antifreeze-like/N-acetylneuraminic acid synthase C-terminal domain"/>
    <property type="match status" value="1"/>
</dbReference>
<proteinExistence type="predicted"/>
<dbReference type="NCBIfam" id="TIGR03170">
    <property type="entry name" value="flgA_cterm"/>
    <property type="match status" value="1"/>
</dbReference>
<dbReference type="InterPro" id="IPR039246">
    <property type="entry name" value="Flagellar_FlgA"/>
</dbReference>
<keyword evidence="2" id="KW-0969">Cilium</keyword>
<dbReference type="PANTHER" id="PTHR36307">
    <property type="entry name" value="FLAGELLA BASAL BODY P-RING FORMATION PROTEIN FLGA"/>
    <property type="match status" value="1"/>
</dbReference>
<name>A0A485M3J7_9ZZZZ</name>
<evidence type="ECO:0000313" key="2">
    <source>
        <dbReference type="EMBL" id="VFU17327.1"/>
    </source>
</evidence>
<dbReference type="AlphaFoldDB" id="A0A485M3J7"/>
<protein>
    <submittedName>
        <fullName evidence="2">Flagellar basal body P-ring biosynthesis protein FlgA</fullName>
    </submittedName>
</protein>